<dbReference type="InterPro" id="IPR051693">
    <property type="entry name" value="UPF0046_metallophosphoest"/>
</dbReference>
<sequence length="380" mass="42111">MVAVLAAISLAKPIASNLGRGQIKPWRSFIYRDTPDSFGKLCHIRLVPLVPTRHSSINTWCTANMTIMALRSSHLEHTVMKVPSDLVVFPSKTIRIVCISDTHGEDPSLRIPPGDILIHAGDLTDPGSLLELERAYQWISKLSHPVKVVVAGNHDVSLDSTHPSFRKEAVDLFTSPKALSHGIHYLDRQVRTVAYYSESREPGKKTLQPLNIYGNPLQPDFLDTDYAFTYAPWPSSAATQAWQDAPDSASGVPIWVMHGPPKDRLDWIDIDRLEGCVAQARAIASSRPLLCVFGHYHVSNGVERVKWRDDGDGVAASKVLSKPTHAPAYDFSSEGHEPPLHSGNDTVFVNAAWMTGRKREVADRYDPVIITISFETPNIF</sequence>
<proteinExistence type="predicted"/>
<dbReference type="Gene3D" id="3.60.21.10">
    <property type="match status" value="1"/>
</dbReference>
<evidence type="ECO:0000259" key="1">
    <source>
        <dbReference type="Pfam" id="PF00149"/>
    </source>
</evidence>
<dbReference type="PANTHER" id="PTHR12905">
    <property type="entry name" value="METALLOPHOSPHOESTERASE"/>
    <property type="match status" value="1"/>
</dbReference>
<name>A0ABR4A3X7_9LECA</name>
<dbReference type="CDD" id="cd07379">
    <property type="entry name" value="MPP_239FB"/>
    <property type="match status" value="1"/>
</dbReference>
<accession>A0ABR4A3X7</accession>
<dbReference type="InterPro" id="IPR004843">
    <property type="entry name" value="Calcineurin-like_PHP"/>
</dbReference>
<comment type="caution">
    <text evidence="2">The sequence shown here is derived from an EMBL/GenBank/DDBJ whole genome shotgun (WGS) entry which is preliminary data.</text>
</comment>
<dbReference type="EMBL" id="JBEFKJ010000027">
    <property type="protein sequence ID" value="KAL2039092.1"/>
    <property type="molecule type" value="Genomic_DNA"/>
</dbReference>
<evidence type="ECO:0000313" key="2">
    <source>
        <dbReference type="EMBL" id="KAL2039092.1"/>
    </source>
</evidence>
<dbReference type="Pfam" id="PF00149">
    <property type="entry name" value="Metallophos"/>
    <property type="match status" value="1"/>
</dbReference>
<reference evidence="2 3" key="1">
    <citation type="submission" date="2024-09" db="EMBL/GenBank/DDBJ databases">
        <title>Rethinking Asexuality: The Enigmatic Case of Functional Sexual Genes in Lepraria (Stereocaulaceae).</title>
        <authorList>
            <person name="Doellman M."/>
            <person name="Sun Y."/>
            <person name="Barcenas-Pena A."/>
            <person name="Lumbsch H.T."/>
            <person name="Grewe F."/>
        </authorList>
    </citation>
    <scope>NUCLEOTIDE SEQUENCE [LARGE SCALE GENOMIC DNA]</scope>
    <source>
        <strain evidence="2 3">Mercado 3170</strain>
    </source>
</reference>
<protein>
    <recommendedName>
        <fullName evidence="1">Calcineurin-like phosphoesterase domain-containing protein</fullName>
    </recommendedName>
</protein>
<dbReference type="SUPFAM" id="SSF56300">
    <property type="entry name" value="Metallo-dependent phosphatases"/>
    <property type="match status" value="1"/>
</dbReference>
<gene>
    <name evidence="2" type="ORF">N7G274_008141</name>
</gene>
<keyword evidence="3" id="KW-1185">Reference proteome</keyword>
<feature type="domain" description="Calcineurin-like phosphoesterase" evidence="1">
    <location>
        <begin position="94"/>
        <end position="298"/>
    </location>
</feature>
<evidence type="ECO:0000313" key="3">
    <source>
        <dbReference type="Proteomes" id="UP001590950"/>
    </source>
</evidence>
<organism evidence="2 3">
    <name type="scientific">Stereocaulon virgatum</name>
    <dbReference type="NCBI Taxonomy" id="373712"/>
    <lineage>
        <taxon>Eukaryota</taxon>
        <taxon>Fungi</taxon>
        <taxon>Dikarya</taxon>
        <taxon>Ascomycota</taxon>
        <taxon>Pezizomycotina</taxon>
        <taxon>Lecanoromycetes</taxon>
        <taxon>OSLEUM clade</taxon>
        <taxon>Lecanoromycetidae</taxon>
        <taxon>Lecanorales</taxon>
        <taxon>Lecanorineae</taxon>
        <taxon>Stereocaulaceae</taxon>
        <taxon>Stereocaulon</taxon>
    </lineage>
</organism>
<dbReference type="PANTHER" id="PTHR12905:SF0">
    <property type="entry name" value="CALCINEURIN-LIKE PHOSPHOESTERASE DOMAIN-CONTAINING PROTEIN"/>
    <property type="match status" value="1"/>
</dbReference>
<dbReference type="Proteomes" id="UP001590950">
    <property type="component" value="Unassembled WGS sequence"/>
</dbReference>
<dbReference type="InterPro" id="IPR029052">
    <property type="entry name" value="Metallo-depent_PP-like"/>
</dbReference>